<keyword evidence="1" id="KW-0812">Transmembrane</keyword>
<dbReference type="InterPro" id="IPR012861">
    <property type="entry name" value="DUF1634"/>
</dbReference>
<evidence type="ECO:0000313" key="2">
    <source>
        <dbReference type="EMBL" id="PZF72782.1"/>
    </source>
</evidence>
<evidence type="ECO:0000313" key="3">
    <source>
        <dbReference type="Proteomes" id="UP000248745"/>
    </source>
</evidence>
<comment type="caution">
    <text evidence="2">The sequence shown here is derived from an EMBL/GenBank/DDBJ whole genome shotgun (WGS) entry which is preliminary data.</text>
</comment>
<evidence type="ECO:0000256" key="1">
    <source>
        <dbReference type="SAM" id="Phobius"/>
    </source>
</evidence>
<keyword evidence="1" id="KW-1133">Transmembrane helix</keyword>
<protein>
    <submittedName>
        <fullName evidence="2">DUF1634 domain-containing protein</fullName>
    </submittedName>
</protein>
<dbReference type="Pfam" id="PF07843">
    <property type="entry name" value="DUF1634"/>
    <property type="match status" value="1"/>
</dbReference>
<dbReference type="AlphaFoldDB" id="A0A2W2AGX8"/>
<dbReference type="Proteomes" id="UP000248745">
    <property type="component" value="Unassembled WGS sequence"/>
</dbReference>
<dbReference type="EMBL" id="QKTW01000016">
    <property type="protein sequence ID" value="PZF72782.1"/>
    <property type="molecule type" value="Genomic_DNA"/>
</dbReference>
<proteinExistence type="predicted"/>
<feature type="transmembrane region" description="Helical" evidence="1">
    <location>
        <begin position="76"/>
        <end position="95"/>
    </location>
</feature>
<keyword evidence="3" id="KW-1185">Reference proteome</keyword>
<dbReference type="OrthoDB" id="1072981at2"/>
<feature type="transmembrane region" description="Helical" evidence="1">
    <location>
        <begin position="107"/>
        <end position="127"/>
    </location>
</feature>
<accession>A0A2W2AGX8</accession>
<keyword evidence="1" id="KW-0472">Membrane</keyword>
<feature type="transmembrane region" description="Helical" evidence="1">
    <location>
        <begin position="20"/>
        <end position="40"/>
    </location>
</feature>
<reference evidence="2 3" key="1">
    <citation type="submission" date="2018-06" db="EMBL/GenBank/DDBJ databases">
        <title>Mucibacter soli gen. nov., sp. nov., a new member of the family Chitinophagaceae producing mucin.</title>
        <authorList>
            <person name="Kim M.-K."/>
            <person name="Park S."/>
            <person name="Kim T.-S."/>
            <person name="Joung Y."/>
            <person name="Han J.-H."/>
            <person name="Kim S.B."/>
        </authorList>
    </citation>
    <scope>NUCLEOTIDE SEQUENCE [LARGE SCALE GENOMIC DNA]</scope>
    <source>
        <strain evidence="2 3">R1-15</strain>
    </source>
</reference>
<dbReference type="RefSeq" id="WP_110998816.1">
    <property type="nucleotide sequence ID" value="NZ_QKTW01000016.1"/>
</dbReference>
<gene>
    <name evidence="2" type="ORF">DN068_10215</name>
</gene>
<organism evidence="2 3">
    <name type="scientific">Taibaiella soli</name>
    <dbReference type="NCBI Taxonomy" id="1649169"/>
    <lineage>
        <taxon>Bacteria</taxon>
        <taxon>Pseudomonadati</taxon>
        <taxon>Bacteroidota</taxon>
        <taxon>Chitinophagia</taxon>
        <taxon>Chitinophagales</taxon>
        <taxon>Chitinophagaceae</taxon>
        <taxon>Taibaiella</taxon>
    </lineage>
</organism>
<name>A0A2W2AGX8_9BACT</name>
<sequence>MLTKKYWQDKDVALLVGKTLRTGVLCAMGITIVGALIYLFHNAGGKPEYHVFKGADLSLRHLPGILTGVTHFDGMAIIQLGVVILIATPVVRVMLSAIGFLIEKDYMYVFITLLVLSIIIGNMLAGLGG</sequence>